<protein>
    <recommendedName>
        <fullName evidence="2">Glycoside hydrolase family 38 N-terminal domain-containing protein</fullName>
    </recommendedName>
</protein>
<dbReference type="Pfam" id="PF01074">
    <property type="entry name" value="Glyco_hydro_38N"/>
    <property type="match status" value="1"/>
</dbReference>
<feature type="region of interest" description="Disordered" evidence="1">
    <location>
        <begin position="207"/>
        <end position="230"/>
    </location>
</feature>
<dbReference type="PANTHER" id="PTHR21588">
    <property type="entry name" value="COILED-COIL-HELIX-COILED-COIL-HELIX DOMAIN CONTAINING 6"/>
    <property type="match status" value="1"/>
</dbReference>
<dbReference type="GO" id="GO:0006013">
    <property type="term" value="P:mannose metabolic process"/>
    <property type="evidence" value="ECO:0007669"/>
    <property type="project" value="InterPro"/>
</dbReference>
<dbReference type="PANTHER" id="PTHR21588:SF18">
    <property type="entry name" value="MICOS COMPLEX SUBUNIT MIC19"/>
    <property type="match status" value="1"/>
</dbReference>
<dbReference type="GO" id="GO:0007007">
    <property type="term" value="P:inner mitochondrial membrane organization"/>
    <property type="evidence" value="ECO:0007669"/>
    <property type="project" value="TreeGrafter"/>
</dbReference>
<feature type="domain" description="Glycoside hydrolase family 38 N-terminal" evidence="2">
    <location>
        <begin position="261"/>
        <end position="311"/>
    </location>
</feature>
<dbReference type="AlphaFoldDB" id="A0A7R9NVS9"/>
<reference evidence="3" key="1">
    <citation type="submission" date="2020-11" db="EMBL/GenBank/DDBJ databases">
        <authorList>
            <person name="Tran Van P."/>
        </authorList>
    </citation>
    <scope>NUCLEOTIDE SEQUENCE</scope>
</reference>
<dbReference type="InterPro" id="IPR011330">
    <property type="entry name" value="Glyco_hydro/deAcase_b/a-brl"/>
</dbReference>
<feature type="region of interest" description="Disordered" evidence="1">
    <location>
        <begin position="1"/>
        <end position="21"/>
    </location>
</feature>
<dbReference type="InterPro" id="IPR052632">
    <property type="entry name" value="MICOS_subunit_Mic19"/>
</dbReference>
<sequence length="312" mass="35424">MRQQTFPIFPQANKMGGSQSTRRITIDNTDPSAVIKVSDDVVKRMQGASEKTGQVSNTNISPTLNISDDSEVPVVLTSPRLSGFLPAMTSLRILQEKEAEIEALDDYWRKRIEKMKEDHKLINQTLDEEFNNAKNEIRDLFHHVPGKYQSPPCQVEKDIISKCYHDNPKKVLVCAKELQQFAACLDQERDAIPSEFQTTKYKKKTCGYQGEKNHPLSPSGRDSNPDLSVTGKPDINELGTWIECPQAWVKSCPKLDSNKLNVHLIAHTHDDVGWLKTVDQYYYGSHTLTQRAGVQYILDSVIQELKNDPQKR</sequence>
<dbReference type="EMBL" id="OE002088">
    <property type="protein sequence ID" value="CAD7458124.1"/>
    <property type="molecule type" value="Genomic_DNA"/>
</dbReference>
<dbReference type="InterPro" id="IPR000602">
    <property type="entry name" value="Glyco_hydro_38_N"/>
</dbReference>
<dbReference type="GO" id="GO:0004559">
    <property type="term" value="F:alpha-mannosidase activity"/>
    <property type="evidence" value="ECO:0007669"/>
    <property type="project" value="InterPro"/>
</dbReference>
<dbReference type="Gene3D" id="3.20.110.10">
    <property type="entry name" value="Glycoside hydrolase 38, N terminal domain"/>
    <property type="match status" value="1"/>
</dbReference>
<accession>A0A7R9NVS9</accession>
<name>A0A7R9NVS9_9NEOP</name>
<dbReference type="InterPro" id="IPR027291">
    <property type="entry name" value="Glyco_hydro_38_N_sf"/>
</dbReference>
<dbReference type="GO" id="GO:0061617">
    <property type="term" value="C:MICOS complex"/>
    <property type="evidence" value="ECO:0007669"/>
    <property type="project" value="TreeGrafter"/>
</dbReference>
<evidence type="ECO:0000256" key="1">
    <source>
        <dbReference type="SAM" id="MobiDB-lite"/>
    </source>
</evidence>
<gene>
    <name evidence="3" type="ORF">TTEB3V08_LOCUS6110</name>
</gene>
<evidence type="ECO:0000313" key="3">
    <source>
        <dbReference type="EMBL" id="CAD7458124.1"/>
    </source>
</evidence>
<proteinExistence type="predicted"/>
<dbReference type="SUPFAM" id="SSF88713">
    <property type="entry name" value="Glycoside hydrolase/deacetylase"/>
    <property type="match status" value="1"/>
</dbReference>
<organism evidence="3">
    <name type="scientific">Timema tahoe</name>
    <dbReference type="NCBI Taxonomy" id="61484"/>
    <lineage>
        <taxon>Eukaryota</taxon>
        <taxon>Metazoa</taxon>
        <taxon>Ecdysozoa</taxon>
        <taxon>Arthropoda</taxon>
        <taxon>Hexapoda</taxon>
        <taxon>Insecta</taxon>
        <taxon>Pterygota</taxon>
        <taxon>Neoptera</taxon>
        <taxon>Polyneoptera</taxon>
        <taxon>Phasmatodea</taxon>
        <taxon>Timematodea</taxon>
        <taxon>Timematoidea</taxon>
        <taxon>Timematidae</taxon>
        <taxon>Timema</taxon>
    </lineage>
</organism>
<evidence type="ECO:0000259" key="2">
    <source>
        <dbReference type="Pfam" id="PF01074"/>
    </source>
</evidence>